<proteinExistence type="predicted"/>
<evidence type="ECO:0000256" key="1">
    <source>
        <dbReference type="SAM" id="MobiDB-lite"/>
    </source>
</evidence>
<evidence type="ECO:0000313" key="3">
    <source>
        <dbReference type="Proteomes" id="UP001199106"/>
    </source>
</evidence>
<dbReference type="EMBL" id="JAANER010000002">
    <property type="protein sequence ID" value="KAG9194662.1"/>
    <property type="molecule type" value="Genomic_DNA"/>
</dbReference>
<feature type="non-terminal residue" evidence="2">
    <location>
        <position position="1"/>
    </location>
</feature>
<accession>A0AAD4NU53</accession>
<evidence type="ECO:0000313" key="2">
    <source>
        <dbReference type="EMBL" id="KAG9194662.1"/>
    </source>
</evidence>
<name>A0AAD4NU53_9PLEO</name>
<gene>
    <name evidence="2" type="ORF">G6011_04697</name>
</gene>
<sequence length="44" mass="4602">MPPRQKITVCGIFATGGLRMPGGNSSNDTLKAAHGLSRPYMGRG</sequence>
<dbReference type="AlphaFoldDB" id="A0AAD4NU53"/>
<reference evidence="2" key="1">
    <citation type="submission" date="2021-07" db="EMBL/GenBank/DDBJ databases">
        <title>Genome Resource of American Ginseng Black Spot Pathogen Alternaria panax.</title>
        <authorList>
            <person name="Qiu C."/>
            <person name="Wang W."/>
            <person name="Liu Z."/>
        </authorList>
    </citation>
    <scope>NUCLEOTIDE SEQUENCE</scope>
    <source>
        <strain evidence="2">BNCC115425</strain>
    </source>
</reference>
<protein>
    <submittedName>
        <fullName evidence="2">Uncharacterized protein</fullName>
    </submittedName>
</protein>
<dbReference type="Proteomes" id="UP001199106">
    <property type="component" value="Unassembled WGS sequence"/>
</dbReference>
<feature type="region of interest" description="Disordered" evidence="1">
    <location>
        <begin position="21"/>
        <end position="44"/>
    </location>
</feature>
<keyword evidence="3" id="KW-1185">Reference proteome</keyword>
<comment type="caution">
    <text evidence="2">The sequence shown here is derived from an EMBL/GenBank/DDBJ whole genome shotgun (WGS) entry which is preliminary data.</text>
</comment>
<organism evidence="2 3">
    <name type="scientific">Alternaria panax</name>
    <dbReference type="NCBI Taxonomy" id="48097"/>
    <lineage>
        <taxon>Eukaryota</taxon>
        <taxon>Fungi</taxon>
        <taxon>Dikarya</taxon>
        <taxon>Ascomycota</taxon>
        <taxon>Pezizomycotina</taxon>
        <taxon>Dothideomycetes</taxon>
        <taxon>Pleosporomycetidae</taxon>
        <taxon>Pleosporales</taxon>
        <taxon>Pleosporineae</taxon>
        <taxon>Pleosporaceae</taxon>
        <taxon>Alternaria</taxon>
        <taxon>Alternaria sect. Panax</taxon>
    </lineage>
</organism>